<dbReference type="AlphaFoldDB" id="E0VLZ9"/>
<keyword evidence="6" id="KW-1185">Reference proteome</keyword>
<dbReference type="FunCoup" id="E0VLZ9">
    <property type="interactions" value="326"/>
</dbReference>
<dbReference type="InParanoid" id="E0VLZ9"/>
<evidence type="ECO:0000313" key="6">
    <source>
        <dbReference type="Proteomes" id="UP000009046"/>
    </source>
</evidence>
<protein>
    <recommendedName>
        <fullName evidence="1">COMM domain-containing protein 5</fullName>
    </recommendedName>
</protein>
<organism>
    <name type="scientific">Pediculus humanus subsp. corporis</name>
    <name type="common">Body louse</name>
    <dbReference type="NCBI Taxonomy" id="121224"/>
    <lineage>
        <taxon>Eukaryota</taxon>
        <taxon>Metazoa</taxon>
        <taxon>Ecdysozoa</taxon>
        <taxon>Arthropoda</taxon>
        <taxon>Hexapoda</taxon>
        <taxon>Insecta</taxon>
        <taxon>Pterygota</taxon>
        <taxon>Neoptera</taxon>
        <taxon>Paraneoptera</taxon>
        <taxon>Psocodea</taxon>
        <taxon>Troctomorpha</taxon>
        <taxon>Phthiraptera</taxon>
        <taxon>Anoplura</taxon>
        <taxon>Pediculidae</taxon>
        <taxon>Pediculus</taxon>
    </lineage>
</organism>
<evidence type="ECO:0000313" key="5">
    <source>
        <dbReference type="EnsemblMetazoa" id="PHUM298030-PA"/>
    </source>
</evidence>
<dbReference type="EMBL" id="DS235283">
    <property type="protein sequence ID" value="EEB14405.1"/>
    <property type="molecule type" value="Genomic_DNA"/>
</dbReference>
<dbReference type="KEGG" id="phu:Phum_PHUM298030"/>
<dbReference type="GO" id="GO:0005634">
    <property type="term" value="C:nucleus"/>
    <property type="evidence" value="ECO:0007669"/>
    <property type="project" value="TreeGrafter"/>
</dbReference>
<dbReference type="EMBL" id="AAZO01003451">
    <property type="status" value="NOT_ANNOTATED_CDS"/>
    <property type="molecule type" value="Genomic_DNA"/>
</dbReference>
<dbReference type="RefSeq" id="XP_002427143.1">
    <property type="nucleotide sequence ID" value="XM_002427098.1"/>
</dbReference>
<gene>
    <name evidence="5" type="primary">8229777</name>
    <name evidence="4" type="ORF">Phum_PHUM298030</name>
</gene>
<dbReference type="PROSITE" id="PS51269">
    <property type="entry name" value="COMM"/>
    <property type="match status" value="1"/>
</dbReference>
<dbReference type="InterPro" id="IPR017920">
    <property type="entry name" value="COMM"/>
</dbReference>
<dbReference type="eggNOG" id="ENOG502RCJ6">
    <property type="taxonomic scope" value="Eukaryota"/>
</dbReference>
<feature type="domain" description="COMM" evidence="3">
    <location>
        <begin position="137"/>
        <end position="201"/>
    </location>
</feature>
<dbReference type="CTD" id="8229777"/>
<dbReference type="InterPro" id="IPR037357">
    <property type="entry name" value="COMMD5"/>
</dbReference>
<dbReference type="OMA" id="IQRTKFN"/>
<dbReference type="OrthoDB" id="203754at2759"/>
<dbReference type="GeneID" id="8229777"/>
<evidence type="ECO:0000256" key="2">
    <source>
        <dbReference type="ARBA" id="ARBA00093452"/>
    </source>
</evidence>
<dbReference type="PANTHER" id="PTHR15666:SF1">
    <property type="entry name" value="COMM DOMAIN-CONTAINING PROTEIN 5"/>
    <property type="match status" value="1"/>
</dbReference>
<sequence length="208" mass="23929">MTSVLENLIYQNQQIPQGVILLSKIIPDIPVTALNPLLKLVFDVIQKKSIPNKALDNLLRKLDLTENGDNLFCGLLMLIQAILRLPSDAVKENDLKQSLKELKFSDECCTRFISVFLESKPDLYSSKSKFGTPYYHKLKNFNWRIDITLSSNFLAKSLDTVIIFQVNLDNGENETFEVSIAKFQQLRFYVASMLKEIQYIEKKNVFKT</sequence>
<comment type="similarity">
    <text evidence="2">Belongs to the COMM domain-containing protein 5 family.</text>
</comment>
<evidence type="ECO:0000259" key="3">
    <source>
        <dbReference type="PROSITE" id="PS51269"/>
    </source>
</evidence>
<dbReference type="Proteomes" id="UP000009046">
    <property type="component" value="Unassembled WGS sequence"/>
</dbReference>
<dbReference type="Pfam" id="PF07258">
    <property type="entry name" value="COMM_domain"/>
    <property type="match status" value="1"/>
</dbReference>
<reference evidence="5" key="3">
    <citation type="submission" date="2020-05" db="UniProtKB">
        <authorList>
            <consortium name="EnsemblMetazoa"/>
        </authorList>
    </citation>
    <scope>IDENTIFICATION</scope>
    <source>
        <strain evidence="5">USDA</strain>
    </source>
</reference>
<dbReference type="VEuPathDB" id="VectorBase:PHUM298030"/>
<proteinExistence type="inferred from homology"/>
<dbReference type="STRING" id="121224.E0VLZ9"/>
<reference evidence="4" key="2">
    <citation type="submission" date="2007-04" db="EMBL/GenBank/DDBJ databases">
        <title>The genome of the human body louse.</title>
        <authorList>
            <consortium name="The Human Body Louse Genome Consortium"/>
            <person name="Kirkness E."/>
            <person name="Walenz B."/>
            <person name="Hass B."/>
            <person name="Bruggner R."/>
            <person name="Strausberg R."/>
        </authorList>
    </citation>
    <scope>NUCLEOTIDE SEQUENCE</scope>
    <source>
        <strain evidence="4">USDA</strain>
    </source>
</reference>
<dbReference type="EnsemblMetazoa" id="PHUM298030-RA">
    <property type="protein sequence ID" value="PHUM298030-PA"/>
    <property type="gene ID" value="PHUM298030"/>
</dbReference>
<reference evidence="4" key="1">
    <citation type="submission" date="2007-04" db="EMBL/GenBank/DDBJ databases">
        <title>Annotation of Pediculus humanus corporis strain USDA.</title>
        <authorList>
            <person name="Kirkness E."/>
            <person name="Hannick L."/>
            <person name="Hass B."/>
            <person name="Bruggner R."/>
            <person name="Lawson D."/>
            <person name="Bidwell S."/>
            <person name="Joardar V."/>
            <person name="Caler E."/>
            <person name="Walenz B."/>
            <person name="Inman J."/>
            <person name="Schobel S."/>
            <person name="Galinsky K."/>
            <person name="Amedeo P."/>
            <person name="Strausberg R."/>
        </authorList>
    </citation>
    <scope>NUCLEOTIDE SEQUENCE</scope>
    <source>
        <strain evidence="4">USDA</strain>
    </source>
</reference>
<evidence type="ECO:0000256" key="1">
    <source>
        <dbReference type="ARBA" id="ARBA00016556"/>
    </source>
</evidence>
<name>E0VLZ9_PEDHC</name>
<accession>E0VLZ9</accession>
<dbReference type="PANTHER" id="PTHR15666">
    <property type="entry name" value="COMM DOMAIN CONTAINING PROTEIN 5"/>
    <property type="match status" value="1"/>
</dbReference>
<evidence type="ECO:0000313" key="4">
    <source>
        <dbReference type="EMBL" id="EEB14405.1"/>
    </source>
</evidence>
<dbReference type="HOGENOM" id="CLU_091901_1_0_1"/>